<organism evidence="2 3">
    <name type="scientific">Geranomyces variabilis</name>
    <dbReference type="NCBI Taxonomy" id="109894"/>
    <lineage>
        <taxon>Eukaryota</taxon>
        <taxon>Fungi</taxon>
        <taxon>Fungi incertae sedis</taxon>
        <taxon>Chytridiomycota</taxon>
        <taxon>Chytridiomycota incertae sedis</taxon>
        <taxon>Chytridiomycetes</taxon>
        <taxon>Spizellomycetales</taxon>
        <taxon>Powellomycetaceae</taxon>
        <taxon>Geranomyces</taxon>
    </lineage>
</organism>
<dbReference type="AlphaFoldDB" id="A0AAD5TLM8"/>
<evidence type="ECO:0000313" key="2">
    <source>
        <dbReference type="EMBL" id="KAJ3180268.1"/>
    </source>
</evidence>
<dbReference type="PANTHER" id="PTHR14465:SF0">
    <property type="entry name" value="IQ DOMAIN-CONTAINING PROTEIN H"/>
    <property type="match status" value="1"/>
</dbReference>
<evidence type="ECO:0000313" key="3">
    <source>
        <dbReference type="Proteomes" id="UP001212152"/>
    </source>
</evidence>
<dbReference type="Proteomes" id="UP001212152">
    <property type="component" value="Unassembled WGS sequence"/>
</dbReference>
<gene>
    <name evidence="2" type="ORF">HDU87_002147</name>
</gene>
<evidence type="ECO:0000256" key="1">
    <source>
        <dbReference type="SAM" id="MobiDB-lite"/>
    </source>
</evidence>
<reference evidence="2" key="1">
    <citation type="submission" date="2020-05" db="EMBL/GenBank/DDBJ databases">
        <title>Phylogenomic resolution of chytrid fungi.</title>
        <authorList>
            <person name="Stajich J.E."/>
            <person name="Amses K."/>
            <person name="Simmons R."/>
            <person name="Seto K."/>
            <person name="Myers J."/>
            <person name="Bonds A."/>
            <person name="Quandt C.A."/>
            <person name="Barry K."/>
            <person name="Liu P."/>
            <person name="Grigoriev I."/>
            <person name="Longcore J.E."/>
            <person name="James T.Y."/>
        </authorList>
    </citation>
    <scope>NUCLEOTIDE SEQUENCE</scope>
    <source>
        <strain evidence="2">JEL0379</strain>
    </source>
</reference>
<protein>
    <submittedName>
        <fullName evidence="2">Uncharacterized protein</fullName>
    </submittedName>
</protein>
<dbReference type="InterPro" id="IPR038752">
    <property type="entry name" value="IQCH"/>
</dbReference>
<comment type="caution">
    <text evidence="2">The sequence shown here is derived from an EMBL/GenBank/DDBJ whole genome shotgun (WGS) entry which is preliminary data.</text>
</comment>
<dbReference type="EMBL" id="JADGJQ010000017">
    <property type="protein sequence ID" value="KAJ3180268.1"/>
    <property type="molecule type" value="Genomic_DNA"/>
</dbReference>
<proteinExistence type="predicted"/>
<feature type="compositionally biased region" description="Low complexity" evidence="1">
    <location>
        <begin position="599"/>
        <end position="610"/>
    </location>
</feature>
<feature type="compositionally biased region" description="Basic and acidic residues" evidence="1">
    <location>
        <begin position="560"/>
        <end position="570"/>
    </location>
</feature>
<keyword evidence="3" id="KW-1185">Reference proteome</keyword>
<feature type="region of interest" description="Disordered" evidence="1">
    <location>
        <begin position="557"/>
        <end position="621"/>
    </location>
</feature>
<name>A0AAD5TLM8_9FUNG</name>
<dbReference type="PANTHER" id="PTHR14465">
    <property type="entry name" value="IQ DOMAIN-CONTAINING PROTEIN H"/>
    <property type="match status" value="1"/>
</dbReference>
<sequence>MDSTNSRCYQSILPNAYGDASANRPSGQHRSGQGSASALGDAVTEKQVVASAVPVPKTPTQSLTNIAAVKSTLEIDRQLIISNRSLVKEAPGYAWFHQSAIAPAASKAYIVQLLIELCDDYKIDWAQISCNKVFDLLNRPFVLPVSREDLLECLVNEREVKHLLAIPEHRYHKPSAAPTVIQSWWRMMKREWDRTYKGTRKYAQEKRYRKLMNIKSLSWEGTDKLTELQAIHPKIPVWGIHVNGKLQEFYGESISVQLPSIATDAPCTISGLAYATEASSDNVIVATACMFVEPDGRVILLGVCDQAYDTRQNPRLLGPTCVMYPAQSCSSTELQQKACAVAEHTYKESGLFGFVTVEFTFGSSFESRGLRIIADYSESCSGLQMLMLATGTLYNQGNFVSVASKPERRELAYTDQIPWVDKVAVQVLMTAFAASDDILKDLRHTRVKKYLLPAPELQPSPEQIVTVGQAPAYTNVELLFTSIPSAHLHLGNPSWNNVPDYDPILPTLKFKNPRIQRGLTTAEYLRIMEHITDEIDEAERDQRVWQNVHVLRSGIVHKPRVQEPSDDRAARSPSPPPLTAAKRASDFMGPVPSARRRASAALVTPKVAPKPAKKLNNRPQTARGKLLQEHLSAGSRSVVRQVVSHLFEEA</sequence>
<accession>A0AAD5TLM8</accession>